<reference evidence="3" key="1">
    <citation type="submission" date="2016-10" db="EMBL/GenBank/DDBJ databases">
        <authorList>
            <person name="Varghese N."/>
            <person name="Submissions S."/>
        </authorList>
    </citation>
    <scope>NUCLEOTIDE SEQUENCE [LARGE SCALE GENOMIC DNA]</scope>
    <source>
        <strain evidence="3">DSM 45789</strain>
    </source>
</reference>
<dbReference type="Proteomes" id="UP000198660">
    <property type="component" value="Unassembled WGS sequence"/>
</dbReference>
<dbReference type="AlphaFoldDB" id="A0A1I6U8W5"/>
<evidence type="ECO:0000313" key="3">
    <source>
        <dbReference type="Proteomes" id="UP000198660"/>
    </source>
</evidence>
<accession>A0A1I6U8W5</accession>
<evidence type="ECO:0000313" key="2">
    <source>
        <dbReference type="EMBL" id="SFS97851.1"/>
    </source>
</evidence>
<protein>
    <submittedName>
        <fullName evidence="2">Uncharacterized protein</fullName>
    </submittedName>
</protein>
<name>A0A1I6U8W5_9BACL</name>
<organism evidence="2 3">
    <name type="scientific">Marininema halotolerans</name>
    <dbReference type="NCBI Taxonomy" id="1155944"/>
    <lineage>
        <taxon>Bacteria</taxon>
        <taxon>Bacillati</taxon>
        <taxon>Bacillota</taxon>
        <taxon>Bacilli</taxon>
        <taxon>Bacillales</taxon>
        <taxon>Thermoactinomycetaceae</taxon>
        <taxon>Marininema</taxon>
    </lineage>
</organism>
<feature type="chain" id="PRO_5009304038" evidence="1">
    <location>
        <begin position="28"/>
        <end position="64"/>
    </location>
</feature>
<gene>
    <name evidence="2" type="ORF">SAMN05444972_11456</name>
</gene>
<dbReference type="EMBL" id="FPAA01000014">
    <property type="protein sequence ID" value="SFS97851.1"/>
    <property type="molecule type" value="Genomic_DNA"/>
</dbReference>
<keyword evidence="1" id="KW-0732">Signal</keyword>
<keyword evidence="3" id="KW-1185">Reference proteome</keyword>
<evidence type="ECO:0000256" key="1">
    <source>
        <dbReference type="SAM" id="SignalP"/>
    </source>
</evidence>
<feature type="signal peptide" evidence="1">
    <location>
        <begin position="1"/>
        <end position="27"/>
    </location>
</feature>
<proteinExistence type="predicted"/>
<sequence length="64" mass="7295">MMTKFQIKIMAVGIALTLFAIQNHVHAAPFQQQPIQYSSGTLHQEQPKPMKFAIKKVTQILFPE</sequence>